<dbReference type="AlphaFoldDB" id="A0A8H6Z2J6"/>
<sequence length="902" mass="99038">MISLVGPTFELILRRTCITDLAAKYSESCGKFLIAMLEVEQTPFTQNHQYLQASTEKWLSHYKDERAEEECNVEQGSKRRKLGGAQTSVSTPRGAEVFKFDTLASPSSSVFNLRTTFRAAPPDLTHSVSSGSSACKPQAEASSSSARPPSPSTPTMANSETINNVLAQLAELGYSNITPEDFGKLRQVDEFETEITVMSEIQGYFECAYKRVIDNIPALIDSKFLRAIAQNLQQELISEFGLGSENANAVCTALLVEDPRLVAKREELMAMNRQPEAVQIQLHNFGLDTTAASEDTGVGLFKLNKSDPPQNVKTGTFIIYSPLDDGPETTANAFTTNDLAFVQGSLGIGGCLMSIYEPVDAASWIEDNWDNALLIAIRTSGCGGPFACMLSPEEPALAIFGSYNEPVVVNMAQTLADSSGFPVVIRTTSDNPALTLLAGDIDPNIGYVQFNNTSDTNDQMGRGLGDDDQPVPEDEHTPNETGNGRRRDNNPADAQVDEMISNAAKEPDSNRDGGSGQQSDGGDGGGGGGDPARMAGKWESPLHRTRVKLCLKLSTGQRYAVAIGYTFKFTINPDVKIPIDMQDLSRPLSQPEVIAVVDFEVETRPRETRVDRSYANIGFVAHRRQSIVQRKFFHRGFDLPDQLYKRGQQQQVQRGIQGSFGFSQGSALATTTFSYSRNNGTTLEATDSKVMPKCRVDYEPGDEWDENERSYSSYNIAYQLQDMRFDSHSSEFHPLEFRMGMGINLRPPAGFKKTASATVVHKTQSGVDMGFGPNIEGRNTWNHGYNESKNEKHNTETLSLSIAQVQTHGAPKKSRTGVSSLIAKLGKRSSTNPDTLIPPHEYLARGWDAHNDQWRSVLWPALDKHFRAAGLTACLEDPVEEASARDRNDDRAIDEGALELRQ</sequence>
<feature type="compositionally biased region" description="Gly residues" evidence="1">
    <location>
        <begin position="513"/>
        <end position="530"/>
    </location>
</feature>
<dbReference type="GO" id="GO:0005525">
    <property type="term" value="F:GTP binding"/>
    <property type="evidence" value="ECO:0007669"/>
    <property type="project" value="InterPro"/>
</dbReference>
<protein>
    <recommendedName>
        <fullName evidence="2">GED domain-containing protein</fullName>
    </recommendedName>
</protein>
<comment type="caution">
    <text evidence="3">The sequence shown here is derived from an EMBL/GenBank/DDBJ whole genome shotgun (WGS) entry which is preliminary data.</text>
</comment>
<evidence type="ECO:0000256" key="1">
    <source>
        <dbReference type="SAM" id="MobiDB-lite"/>
    </source>
</evidence>
<dbReference type="InterPro" id="IPR003130">
    <property type="entry name" value="GED"/>
</dbReference>
<dbReference type="PROSITE" id="PS51388">
    <property type="entry name" value="GED"/>
    <property type="match status" value="1"/>
</dbReference>
<feature type="compositionally biased region" description="Basic and acidic residues" evidence="1">
    <location>
        <begin position="473"/>
        <end position="490"/>
    </location>
</feature>
<reference evidence="3" key="1">
    <citation type="submission" date="2020-05" db="EMBL/GenBank/DDBJ databases">
        <title>Mycena genomes resolve the evolution of fungal bioluminescence.</title>
        <authorList>
            <person name="Tsai I.J."/>
        </authorList>
    </citation>
    <scope>NUCLEOTIDE SEQUENCE</scope>
    <source>
        <strain evidence="3">CCC161011</strain>
    </source>
</reference>
<evidence type="ECO:0000313" key="4">
    <source>
        <dbReference type="Proteomes" id="UP000620124"/>
    </source>
</evidence>
<name>A0A8H6Z2J6_9AGAR</name>
<feature type="compositionally biased region" description="Polar residues" evidence="1">
    <location>
        <begin position="126"/>
        <end position="135"/>
    </location>
</feature>
<organism evidence="3 4">
    <name type="scientific">Mycena venus</name>
    <dbReference type="NCBI Taxonomy" id="2733690"/>
    <lineage>
        <taxon>Eukaryota</taxon>
        <taxon>Fungi</taxon>
        <taxon>Dikarya</taxon>
        <taxon>Basidiomycota</taxon>
        <taxon>Agaricomycotina</taxon>
        <taxon>Agaricomycetes</taxon>
        <taxon>Agaricomycetidae</taxon>
        <taxon>Agaricales</taxon>
        <taxon>Marasmiineae</taxon>
        <taxon>Mycenaceae</taxon>
        <taxon>Mycena</taxon>
    </lineage>
</organism>
<feature type="domain" description="GED" evidence="2">
    <location>
        <begin position="194"/>
        <end position="290"/>
    </location>
</feature>
<proteinExistence type="predicted"/>
<gene>
    <name evidence="3" type="ORF">MVEN_00297300</name>
</gene>
<dbReference type="OrthoDB" id="5061070at2759"/>
<dbReference type="InterPro" id="IPR020850">
    <property type="entry name" value="GED_dom"/>
</dbReference>
<dbReference type="GO" id="GO:0003924">
    <property type="term" value="F:GTPase activity"/>
    <property type="evidence" value="ECO:0007669"/>
    <property type="project" value="InterPro"/>
</dbReference>
<feature type="region of interest" description="Disordered" evidence="1">
    <location>
        <begin position="879"/>
        <end position="902"/>
    </location>
</feature>
<dbReference type="Pfam" id="PF02212">
    <property type="entry name" value="GED"/>
    <property type="match status" value="1"/>
</dbReference>
<dbReference type="Proteomes" id="UP000620124">
    <property type="component" value="Unassembled WGS sequence"/>
</dbReference>
<feature type="compositionally biased region" description="Basic and acidic residues" evidence="1">
    <location>
        <begin position="882"/>
        <end position="902"/>
    </location>
</feature>
<feature type="region of interest" description="Disordered" evidence="1">
    <location>
        <begin position="125"/>
        <end position="158"/>
    </location>
</feature>
<keyword evidence="4" id="KW-1185">Reference proteome</keyword>
<dbReference type="Gene3D" id="1.20.120.1240">
    <property type="entry name" value="Dynamin, middle domain"/>
    <property type="match status" value="1"/>
</dbReference>
<evidence type="ECO:0000259" key="2">
    <source>
        <dbReference type="PROSITE" id="PS51388"/>
    </source>
</evidence>
<accession>A0A8H6Z2J6</accession>
<dbReference type="EMBL" id="JACAZI010000002">
    <property type="protein sequence ID" value="KAF7369662.1"/>
    <property type="molecule type" value="Genomic_DNA"/>
</dbReference>
<feature type="compositionally biased region" description="Polar residues" evidence="1">
    <location>
        <begin position="449"/>
        <end position="459"/>
    </location>
</feature>
<evidence type="ECO:0000313" key="3">
    <source>
        <dbReference type="EMBL" id="KAF7369662.1"/>
    </source>
</evidence>
<feature type="region of interest" description="Disordered" evidence="1">
    <location>
        <begin position="449"/>
        <end position="539"/>
    </location>
</feature>